<dbReference type="HOGENOM" id="CLU_120772_1_0_1"/>
<dbReference type="CDD" id="cd00148">
    <property type="entry name" value="PROF"/>
    <property type="match status" value="1"/>
</dbReference>
<dbReference type="InterPro" id="IPR048278">
    <property type="entry name" value="PFN"/>
</dbReference>
<evidence type="ECO:0000256" key="7">
    <source>
        <dbReference type="RuleBase" id="RU003909"/>
    </source>
</evidence>
<evidence type="ECO:0000256" key="2">
    <source>
        <dbReference type="ARBA" id="ARBA00010058"/>
    </source>
</evidence>
<dbReference type="FunFam" id="3.30.450.30:FF:000001">
    <property type="entry name" value="Profilin"/>
    <property type="match status" value="1"/>
</dbReference>
<dbReference type="PANTHER" id="PTHR11604:SF0">
    <property type="entry name" value="PROFILIN"/>
    <property type="match status" value="1"/>
</dbReference>
<dbReference type="GO" id="GO:0005856">
    <property type="term" value="C:cytoskeleton"/>
    <property type="evidence" value="ECO:0007669"/>
    <property type="project" value="UniProtKB-SubCell"/>
</dbReference>
<comment type="subunit">
    <text evidence="6">Occurs in many kinds of cells as a complex with monomeric actin in a 1:1 ratio.</text>
</comment>
<dbReference type="PANTHER" id="PTHR11604">
    <property type="entry name" value="PROFILIN"/>
    <property type="match status" value="1"/>
</dbReference>
<keyword evidence="9" id="KW-1185">Reference proteome</keyword>
<dbReference type="SMART" id="SM00392">
    <property type="entry name" value="PROF"/>
    <property type="match status" value="1"/>
</dbReference>
<comment type="subcellular location">
    <subcellularLocation>
        <location evidence="1">Cytoplasm</location>
        <location evidence="1">Cytoskeleton</location>
    </subcellularLocation>
</comment>
<gene>
    <name evidence="8" type="ORF">O9G_000257</name>
</gene>
<dbReference type="GO" id="GO:0005546">
    <property type="term" value="F:phosphatidylinositol-4,5-bisphosphate binding"/>
    <property type="evidence" value="ECO:0007669"/>
    <property type="project" value="EnsemblFungi"/>
</dbReference>
<comment type="similarity">
    <text evidence="2 7">Belongs to the profilin family.</text>
</comment>
<dbReference type="GO" id="GO:0051285">
    <property type="term" value="C:cell cortex of cell tip"/>
    <property type="evidence" value="ECO:0007669"/>
    <property type="project" value="EnsemblFungi"/>
</dbReference>
<evidence type="ECO:0000256" key="6">
    <source>
        <dbReference type="RuleBase" id="RU003908"/>
    </source>
</evidence>
<dbReference type="PRINTS" id="PR01640">
    <property type="entry name" value="PROFILINPLNT"/>
</dbReference>
<dbReference type="GO" id="GO:0043332">
    <property type="term" value="C:mating projection tip"/>
    <property type="evidence" value="ECO:0007669"/>
    <property type="project" value="EnsemblFungi"/>
</dbReference>
<dbReference type="SUPFAM" id="SSF55770">
    <property type="entry name" value="Profilin (actin-binding protein)"/>
    <property type="match status" value="1"/>
</dbReference>
<evidence type="ECO:0000256" key="5">
    <source>
        <dbReference type="ARBA" id="ARBA00023212"/>
    </source>
</evidence>
<keyword evidence="4 7" id="KW-0009">Actin-binding</keyword>
<dbReference type="Pfam" id="PF00235">
    <property type="entry name" value="Profilin"/>
    <property type="match status" value="1"/>
</dbReference>
<dbReference type="Proteomes" id="UP000030755">
    <property type="component" value="Unassembled WGS sequence"/>
</dbReference>
<organism evidence="8 9">
    <name type="scientific">Rozella allomycis (strain CSF55)</name>
    <dbReference type="NCBI Taxonomy" id="988480"/>
    <lineage>
        <taxon>Eukaryota</taxon>
        <taxon>Fungi</taxon>
        <taxon>Fungi incertae sedis</taxon>
        <taxon>Cryptomycota</taxon>
        <taxon>Cryptomycota incertae sedis</taxon>
        <taxon>Rozella</taxon>
    </lineage>
</organism>
<dbReference type="PRINTS" id="PR00392">
    <property type="entry name" value="PROFILIN"/>
</dbReference>
<dbReference type="GO" id="GO:0044396">
    <property type="term" value="P:actin cortical patch organization"/>
    <property type="evidence" value="ECO:0007669"/>
    <property type="project" value="EnsemblFungi"/>
</dbReference>
<dbReference type="OrthoDB" id="421374at2759"/>
<dbReference type="EMBL" id="KE561209">
    <property type="protein sequence ID" value="EPZ31778.1"/>
    <property type="molecule type" value="Genomic_DNA"/>
</dbReference>
<dbReference type="GO" id="GO:0031097">
    <property type="term" value="C:medial cortex"/>
    <property type="evidence" value="ECO:0007669"/>
    <property type="project" value="EnsemblFungi"/>
</dbReference>
<dbReference type="GO" id="GO:1903475">
    <property type="term" value="P:mitotic actomyosin contractile ring assembly"/>
    <property type="evidence" value="ECO:0007669"/>
    <property type="project" value="EnsemblFungi"/>
</dbReference>
<dbReference type="Gene3D" id="3.30.450.30">
    <property type="entry name" value="Dynein light chain 2a, cytoplasmic"/>
    <property type="match status" value="1"/>
</dbReference>
<protein>
    <recommendedName>
        <fullName evidence="7">Profilin</fullName>
    </recommendedName>
</protein>
<evidence type="ECO:0000256" key="3">
    <source>
        <dbReference type="ARBA" id="ARBA00022490"/>
    </source>
</evidence>
<dbReference type="GO" id="GO:0030041">
    <property type="term" value="P:actin filament polymerization"/>
    <property type="evidence" value="ECO:0007669"/>
    <property type="project" value="EnsemblFungi"/>
</dbReference>
<dbReference type="AlphaFoldDB" id="A0A075AP74"/>
<sequence length="126" mass="13452">MSWQAYVDSQLLATKKVTKAAIHGHDGNVWATSAGFSVNNTEMATLIAAFKDPSGIRANGLRIGSVKYIALRADDRSIYGKSGSSGVVCVKTKQTILIGTYDDPIQPGEATKVVENLADFLINSAY</sequence>
<dbReference type="GO" id="GO:0005085">
    <property type="term" value="F:guanyl-nucleotide exchange factor activity"/>
    <property type="evidence" value="ECO:0007669"/>
    <property type="project" value="EnsemblFungi"/>
</dbReference>
<evidence type="ECO:0000256" key="4">
    <source>
        <dbReference type="ARBA" id="ARBA00023203"/>
    </source>
</evidence>
<comment type="function">
    <text evidence="6">Binds to actin and affects the structure of the cytoskeleton. At high concentrations, profilin prevents the polymerization of actin, whereas it enhances it at low concentrations.</text>
</comment>
<dbReference type="GO" id="GO:0000755">
    <property type="term" value="P:cytogamy"/>
    <property type="evidence" value="ECO:0007669"/>
    <property type="project" value="EnsemblFungi"/>
</dbReference>
<dbReference type="PROSITE" id="PS00414">
    <property type="entry name" value="PROFILIN"/>
    <property type="match status" value="1"/>
</dbReference>
<evidence type="ECO:0000313" key="8">
    <source>
        <dbReference type="EMBL" id="EPZ31778.1"/>
    </source>
</evidence>
<dbReference type="InterPro" id="IPR036140">
    <property type="entry name" value="PFN_sf"/>
</dbReference>
<dbReference type="InterPro" id="IPR005455">
    <property type="entry name" value="PFN_euk"/>
</dbReference>
<dbReference type="STRING" id="988480.A0A075AP74"/>
<dbReference type="OMA" id="QGQKFML"/>
<reference evidence="8 9" key="1">
    <citation type="journal article" date="2013" name="Curr. Biol.">
        <title>Shared signatures of parasitism and phylogenomics unite Cryptomycota and microsporidia.</title>
        <authorList>
            <person name="James T.Y."/>
            <person name="Pelin A."/>
            <person name="Bonen L."/>
            <person name="Ahrendt S."/>
            <person name="Sain D."/>
            <person name="Corradi N."/>
            <person name="Stajich J.E."/>
        </authorList>
    </citation>
    <scope>NUCLEOTIDE SEQUENCE [LARGE SCALE GENOMIC DNA]</scope>
    <source>
        <strain evidence="8 9">CSF55</strain>
    </source>
</reference>
<proteinExistence type="inferred from homology"/>
<dbReference type="GO" id="GO:0005829">
    <property type="term" value="C:cytosol"/>
    <property type="evidence" value="ECO:0007669"/>
    <property type="project" value="EnsemblFungi"/>
</dbReference>
<name>A0A075AP74_ROZAC</name>
<dbReference type="GO" id="GO:0070064">
    <property type="term" value="F:proline-rich region binding"/>
    <property type="evidence" value="ECO:0007669"/>
    <property type="project" value="EnsemblFungi"/>
</dbReference>
<dbReference type="GO" id="GO:0090338">
    <property type="term" value="P:positive regulation of formin-nucleated actin cable assembly"/>
    <property type="evidence" value="ECO:0007669"/>
    <property type="project" value="EnsemblFungi"/>
</dbReference>
<keyword evidence="3" id="KW-0963">Cytoplasm</keyword>
<dbReference type="GO" id="GO:0140311">
    <property type="term" value="F:protein sequestering activity"/>
    <property type="evidence" value="ECO:0007669"/>
    <property type="project" value="EnsemblFungi"/>
</dbReference>
<dbReference type="GO" id="GO:0003785">
    <property type="term" value="F:actin monomer binding"/>
    <property type="evidence" value="ECO:0007669"/>
    <property type="project" value="EnsemblFungi"/>
</dbReference>
<keyword evidence="5 6" id="KW-0206">Cytoskeleton</keyword>
<accession>A0A075AP74</accession>
<evidence type="ECO:0000256" key="1">
    <source>
        <dbReference type="ARBA" id="ARBA00004245"/>
    </source>
</evidence>
<evidence type="ECO:0000313" key="9">
    <source>
        <dbReference type="Proteomes" id="UP000030755"/>
    </source>
</evidence>
<dbReference type="InterPro" id="IPR027310">
    <property type="entry name" value="Profilin_CS"/>
</dbReference>